<dbReference type="EC" id="2.3.1.-" evidence="5"/>
<evidence type="ECO:0000256" key="1">
    <source>
        <dbReference type="ARBA" id="ARBA00022679"/>
    </source>
</evidence>
<dbReference type="Pfam" id="PF00583">
    <property type="entry name" value="Acetyltransf_1"/>
    <property type="match status" value="1"/>
</dbReference>
<keyword evidence="6" id="KW-1185">Reference proteome</keyword>
<keyword evidence="1 5" id="KW-0808">Transferase</keyword>
<dbReference type="GO" id="GO:0016747">
    <property type="term" value="F:acyltransferase activity, transferring groups other than amino-acyl groups"/>
    <property type="evidence" value="ECO:0007669"/>
    <property type="project" value="InterPro"/>
</dbReference>
<evidence type="ECO:0000313" key="6">
    <source>
        <dbReference type="Proteomes" id="UP000419743"/>
    </source>
</evidence>
<sequence>MIVATDSPSRADVRALLAEHLTDMFATSPADSVHALDHEALAADGVAFLSARAPDGTLLGCGALVELEASSPRDEGGTRAGHGELKSMRTAPAARGRGVASAVLRRLLGTARERGYGRVSLETGSQEFFAPARSLYTRHGFAQCGPFGSYLEDPNSVFMTLELAAHQEPGAAPGRATVGSCASKPSRATSPPSPSTPS</sequence>
<dbReference type="InterPro" id="IPR016181">
    <property type="entry name" value="Acyl_CoA_acyltransferase"/>
</dbReference>
<comment type="caution">
    <text evidence="5">The sequence shown here is derived from an EMBL/GenBank/DDBJ whole genome shotgun (WGS) entry which is preliminary data.</text>
</comment>
<dbReference type="InterPro" id="IPR050832">
    <property type="entry name" value="Bact_Acetyltransf"/>
</dbReference>
<dbReference type="RefSeq" id="WP_231955026.1">
    <property type="nucleotide sequence ID" value="NZ_CACRYJ010000016.1"/>
</dbReference>
<dbReference type="CDD" id="cd04301">
    <property type="entry name" value="NAT_SF"/>
    <property type="match status" value="1"/>
</dbReference>
<dbReference type="EMBL" id="CACRYJ010000016">
    <property type="protein sequence ID" value="VZO35821.1"/>
    <property type="molecule type" value="Genomic_DNA"/>
</dbReference>
<reference evidence="5 6" key="1">
    <citation type="submission" date="2019-11" db="EMBL/GenBank/DDBJ databases">
        <authorList>
            <person name="Criscuolo A."/>
        </authorList>
    </citation>
    <scope>NUCLEOTIDE SEQUENCE [LARGE SCALE GENOMIC DNA]</scope>
    <source>
        <strain evidence="5">CIP111667</strain>
    </source>
</reference>
<proteinExistence type="predicted"/>
<dbReference type="Gene3D" id="3.40.630.30">
    <property type="match status" value="1"/>
</dbReference>
<organism evidence="5 6">
    <name type="scientific">Occultella aeris</name>
    <dbReference type="NCBI Taxonomy" id="2761496"/>
    <lineage>
        <taxon>Bacteria</taxon>
        <taxon>Bacillati</taxon>
        <taxon>Actinomycetota</taxon>
        <taxon>Actinomycetes</taxon>
        <taxon>Micrococcales</taxon>
        <taxon>Ruaniaceae</taxon>
        <taxon>Occultella</taxon>
    </lineage>
</organism>
<feature type="domain" description="N-acetyltransferase" evidence="4">
    <location>
        <begin position="11"/>
        <end position="164"/>
    </location>
</feature>
<gene>
    <name evidence="5" type="primary">ysnE</name>
    <name evidence="5" type="ORF">HALOF300_01023</name>
</gene>
<dbReference type="PANTHER" id="PTHR43877:SF5">
    <property type="entry name" value="BLL8307 PROTEIN"/>
    <property type="match status" value="1"/>
</dbReference>
<dbReference type="PROSITE" id="PS51186">
    <property type="entry name" value="GNAT"/>
    <property type="match status" value="1"/>
</dbReference>
<accession>A0A7M4DFX8</accession>
<dbReference type="AlphaFoldDB" id="A0A7M4DFX8"/>
<evidence type="ECO:0000256" key="2">
    <source>
        <dbReference type="ARBA" id="ARBA00023315"/>
    </source>
</evidence>
<evidence type="ECO:0000313" key="5">
    <source>
        <dbReference type="EMBL" id="VZO35821.1"/>
    </source>
</evidence>
<evidence type="ECO:0000259" key="4">
    <source>
        <dbReference type="PROSITE" id="PS51186"/>
    </source>
</evidence>
<keyword evidence="2 5" id="KW-0012">Acyltransferase</keyword>
<evidence type="ECO:0000256" key="3">
    <source>
        <dbReference type="SAM" id="MobiDB-lite"/>
    </source>
</evidence>
<dbReference type="PANTHER" id="PTHR43877">
    <property type="entry name" value="AMINOALKYLPHOSPHONATE N-ACETYLTRANSFERASE-RELATED-RELATED"/>
    <property type="match status" value="1"/>
</dbReference>
<feature type="region of interest" description="Disordered" evidence="3">
    <location>
        <begin position="169"/>
        <end position="198"/>
    </location>
</feature>
<dbReference type="InterPro" id="IPR000182">
    <property type="entry name" value="GNAT_dom"/>
</dbReference>
<name>A0A7M4DFX8_9MICO</name>
<protein>
    <submittedName>
        <fullName evidence="5">Putative N-acetyltransferase YsnE</fullName>
        <ecNumber evidence="5">2.3.1.-</ecNumber>
    </submittedName>
</protein>
<dbReference type="SUPFAM" id="SSF55729">
    <property type="entry name" value="Acyl-CoA N-acyltransferases (Nat)"/>
    <property type="match status" value="1"/>
</dbReference>
<dbReference type="Proteomes" id="UP000419743">
    <property type="component" value="Unassembled WGS sequence"/>
</dbReference>